<dbReference type="EMBL" id="FNVO01000038">
    <property type="protein sequence ID" value="SEG93357.1"/>
    <property type="molecule type" value="Genomic_DNA"/>
</dbReference>
<evidence type="ECO:0000313" key="1">
    <source>
        <dbReference type="EMBL" id="SEG93357.1"/>
    </source>
</evidence>
<accession>A0A1H6E6T4</accession>
<keyword evidence="2" id="KW-1185">Reference proteome</keyword>
<evidence type="ECO:0000313" key="2">
    <source>
        <dbReference type="Proteomes" id="UP000236723"/>
    </source>
</evidence>
<proteinExistence type="predicted"/>
<organism evidence="1 2">
    <name type="scientific">Thermomonospora echinospora</name>
    <dbReference type="NCBI Taxonomy" id="1992"/>
    <lineage>
        <taxon>Bacteria</taxon>
        <taxon>Bacillati</taxon>
        <taxon>Actinomycetota</taxon>
        <taxon>Actinomycetes</taxon>
        <taxon>Streptosporangiales</taxon>
        <taxon>Thermomonosporaceae</taxon>
        <taxon>Thermomonospora</taxon>
    </lineage>
</organism>
<sequence length="161" mass="18358">MNRDEVLAEIRRRADREHGTLVQALNILLDDKLTGMRKHIETHLGGPVPEGHIGYMLGLDNAAGYVEEALQEAFSLWPDNEPRESWRDRLPLSDRQVELSRELWVAVMAVLDGHGNEHERDAVRHELLTLGWASWYPDLDDPTVIRQRLQALLPKTRGGGE</sequence>
<protein>
    <submittedName>
        <fullName evidence="1">Uncharacterized protein</fullName>
    </submittedName>
</protein>
<dbReference type="Proteomes" id="UP000236723">
    <property type="component" value="Unassembled WGS sequence"/>
</dbReference>
<reference evidence="2" key="1">
    <citation type="submission" date="2016-10" db="EMBL/GenBank/DDBJ databases">
        <authorList>
            <person name="Varghese N."/>
            <person name="Submissions S."/>
        </authorList>
    </citation>
    <scope>NUCLEOTIDE SEQUENCE [LARGE SCALE GENOMIC DNA]</scope>
    <source>
        <strain evidence="2">DSM 43163</strain>
    </source>
</reference>
<name>A0A1H6E6T4_9ACTN</name>
<gene>
    <name evidence="1" type="ORF">SAMN04489712_13830</name>
</gene>
<dbReference type="AlphaFoldDB" id="A0A1H6E6T4"/>
<dbReference type="RefSeq" id="WP_103944627.1">
    <property type="nucleotide sequence ID" value="NZ_FNVO01000038.1"/>
</dbReference>